<feature type="region of interest" description="Disordered" evidence="2">
    <location>
        <begin position="20"/>
        <end position="47"/>
    </location>
</feature>
<dbReference type="Pfam" id="PF07993">
    <property type="entry name" value="NAD_binding_4"/>
    <property type="match status" value="1"/>
</dbReference>
<keyword evidence="5" id="KW-1185">Reference proteome</keyword>
<evidence type="ECO:0000256" key="2">
    <source>
        <dbReference type="SAM" id="MobiDB-lite"/>
    </source>
</evidence>
<dbReference type="Proteomes" id="UP001159042">
    <property type="component" value="Unassembled WGS sequence"/>
</dbReference>
<comment type="catalytic activity">
    <reaction evidence="1">
        <text>a long-chain fatty acyl-CoA + 2 NADPH + 2 H(+) = a long-chain primary fatty alcohol + 2 NADP(+) + CoA</text>
        <dbReference type="Rhea" id="RHEA:52716"/>
        <dbReference type="ChEBI" id="CHEBI:15378"/>
        <dbReference type="ChEBI" id="CHEBI:57287"/>
        <dbReference type="ChEBI" id="CHEBI:57783"/>
        <dbReference type="ChEBI" id="CHEBI:58349"/>
        <dbReference type="ChEBI" id="CHEBI:77396"/>
        <dbReference type="ChEBI" id="CHEBI:83139"/>
        <dbReference type="EC" id="1.2.1.84"/>
    </reaction>
</comment>
<evidence type="ECO:0000313" key="4">
    <source>
        <dbReference type="EMBL" id="KAJ8919475.1"/>
    </source>
</evidence>
<dbReference type="Gene3D" id="3.40.50.720">
    <property type="entry name" value="NAD(P)-binding Rossmann-like Domain"/>
    <property type="match status" value="1"/>
</dbReference>
<accession>A0AAV8W0C9</accession>
<comment type="function">
    <text evidence="1">Catalyzes the reduction of fatty acyl-CoA to fatty alcohols.</text>
</comment>
<dbReference type="GO" id="GO:0080019">
    <property type="term" value="F:alcohol-forming very long-chain fatty acyl-CoA reductase activity"/>
    <property type="evidence" value="ECO:0007669"/>
    <property type="project" value="InterPro"/>
</dbReference>
<organism evidence="4 5">
    <name type="scientific">Exocentrus adspersus</name>
    <dbReference type="NCBI Taxonomy" id="1586481"/>
    <lineage>
        <taxon>Eukaryota</taxon>
        <taxon>Metazoa</taxon>
        <taxon>Ecdysozoa</taxon>
        <taxon>Arthropoda</taxon>
        <taxon>Hexapoda</taxon>
        <taxon>Insecta</taxon>
        <taxon>Pterygota</taxon>
        <taxon>Neoptera</taxon>
        <taxon>Endopterygota</taxon>
        <taxon>Coleoptera</taxon>
        <taxon>Polyphaga</taxon>
        <taxon>Cucujiformia</taxon>
        <taxon>Chrysomeloidea</taxon>
        <taxon>Cerambycidae</taxon>
        <taxon>Lamiinae</taxon>
        <taxon>Acanthocinini</taxon>
        <taxon>Exocentrus</taxon>
    </lineage>
</organism>
<dbReference type="GO" id="GO:0035336">
    <property type="term" value="P:long-chain fatty-acyl-CoA metabolic process"/>
    <property type="evidence" value="ECO:0007669"/>
    <property type="project" value="TreeGrafter"/>
</dbReference>
<name>A0AAV8W0C9_9CUCU</name>
<evidence type="ECO:0000256" key="1">
    <source>
        <dbReference type="RuleBase" id="RU363097"/>
    </source>
</evidence>
<feature type="domain" description="Thioester reductase (TE)" evidence="3">
    <location>
        <begin position="54"/>
        <end position="112"/>
    </location>
</feature>
<proteinExistence type="inferred from homology"/>
<keyword evidence="1" id="KW-0521">NADP</keyword>
<dbReference type="AlphaFoldDB" id="A0AAV8W0C9"/>
<dbReference type="InterPro" id="IPR013120">
    <property type="entry name" value="FAR_NAD-bd"/>
</dbReference>
<dbReference type="InterPro" id="IPR026055">
    <property type="entry name" value="FAR"/>
</dbReference>
<comment type="caution">
    <text evidence="4">The sequence shown here is derived from an EMBL/GenBank/DDBJ whole genome shotgun (WGS) entry which is preliminary data.</text>
</comment>
<keyword evidence="1" id="KW-0443">Lipid metabolism</keyword>
<dbReference type="GO" id="GO:0005777">
    <property type="term" value="C:peroxisome"/>
    <property type="evidence" value="ECO:0007669"/>
    <property type="project" value="TreeGrafter"/>
</dbReference>
<dbReference type="EMBL" id="JANEYG010000018">
    <property type="protein sequence ID" value="KAJ8919475.1"/>
    <property type="molecule type" value="Genomic_DNA"/>
</dbReference>
<dbReference type="GO" id="GO:0102965">
    <property type="term" value="F:alcohol-forming long-chain fatty acyl-CoA reductase activity"/>
    <property type="evidence" value="ECO:0007669"/>
    <property type="project" value="UniProtKB-EC"/>
</dbReference>
<dbReference type="EC" id="1.2.1.84" evidence="1"/>
<evidence type="ECO:0000313" key="5">
    <source>
        <dbReference type="Proteomes" id="UP001159042"/>
    </source>
</evidence>
<gene>
    <name evidence="4" type="ORF">NQ315_016575</name>
</gene>
<dbReference type="PANTHER" id="PTHR11011">
    <property type="entry name" value="MALE STERILITY PROTEIN 2-RELATED"/>
    <property type="match status" value="1"/>
</dbReference>
<dbReference type="PANTHER" id="PTHR11011:SF60">
    <property type="entry name" value="FATTY ACYL-COA REDUCTASE-RELATED"/>
    <property type="match status" value="1"/>
</dbReference>
<protein>
    <recommendedName>
        <fullName evidence="1">Fatty acyl-CoA reductase</fullName>
        <ecNumber evidence="1">1.2.1.84</ecNumber>
    </recommendedName>
</protein>
<comment type="similarity">
    <text evidence="1">Belongs to the fatty acyl-CoA reductase family.</text>
</comment>
<reference evidence="4 5" key="1">
    <citation type="journal article" date="2023" name="Insect Mol. Biol.">
        <title>Genome sequencing provides insights into the evolution of gene families encoding plant cell wall-degrading enzymes in longhorned beetles.</title>
        <authorList>
            <person name="Shin N.R."/>
            <person name="Okamura Y."/>
            <person name="Kirsch R."/>
            <person name="Pauchet Y."/>
        </authorList>
    </citation>
    <scope>NUCLEOTIDE SEQUENCE [LARGE SCALE GENOMIC DNA]</scope>
    <source>
        <strain evidence="4">EAD_L_NR</strain>
    </source>
</reference>
<keyword evidence="1" id="KW-0560">Oxidoreductase</keyword>
<keyword evidence="1" id="KW-0444">Lipid biosynthesis</keyword>
<evidence type="ECO:0000259" key="3">
    <source>
        <dbReference type="Pfam" id="PF07993"/>
    </source>
</evidence>
<sequence length="117" mass="13271">MRPLSVFAFSILPRAHLPSTKSKAEMELTTNSPFQGSPEDGGRMPAETSDYHQIQNAATLRFDEPLKRAVLINIRGVRDMVRLAHEMPNLKSFVHFSTAYSNYLHQHIMEKNLSTSD</sequence>